<feature type="chain" id="PRO_5031482138" description="Alginate export domain-containing protein" evidence="1">
    <location>
        <begin position="20"/>
        <end position="471"/>
    </location>
</feature>
<keyword evidence="4" id="KW-1185">Reference proteome</keyword>
<organism evidence="3 4">
    <name type="scientific">Armatimonas rosea</name>
    <dbReference type="NCBI Taxonomy" id="685828"/>
    <lineage>
        <taxon>Bacteria</taxon>
        <taxon>Bacillati</taxon>
        <taxon>Armatimonadota</taxon>
        <taxon>Armatimonadia</taxon>
        <taxon>Armatimonadales</taxon>
        <taxon>Armatimonadaceae</taxon>
        <taxon>Armatimonas</taxon>
    </lineage>
</organism>
<evidence type="ECO:0000313" key="4">
    <source>
        <dbReference type="Proteomes" id="UP000520814"/>
    </source>
</evidence>
<comment type="caution">
    <text evidence="3">The sequence shown here is derived from an EMBL/GenBank/DDBJ whole genome shotgun (WGS) entry which is preliminary data.</text>
</comment>
<proteinExistence type="predicted"/>
<reference evidence="3 4" key="1">
    <citation type="submission" date="2020-08" db="EMBL/GenBank/DDBJ databases">
        <title>Genomic Encyclopedia of Type Strains, Phase IV (KMG-IV): sequencing the most valuable type-strain genomes for metagenomic binning, comparative biology and taxonomic classification.</title>
        <authorList>
            <person name="Goeker M."/>
        </authorList>
    </citation>
    <scope>NUCLEOTIDE SEQUENCE [LARGE SCALE GENOMIC DNA]</scope>
    <source>
        <strain evidence="3 4">DSM 23562</strain>
    </source>
</reference>
<dbReference type="EMBL" id="JACHGW010000003">
    <property type="protein sequence ID" value="MBB6051449.1"/>
    <property type="molecule type" value="Genomic_DNA"/>
</dbReference>
<name>A0A7W9ST38_ARMRO</name>
<dbReference type="Pfam" id="PF13372">
    <property type="entry name" value="Alginate_exp"/>
    <property type="match status" value="1"/>
</dbReference>
<dbReference type="Proteomes" id="UP000520814">
    <property type="component" value="Unassembled WGS sequence"/>
</dbReference>
<feature type="signal peptide" evidence="1">
    <location>
        <begin position="1"/>
        <end position="19"/>
    </location>
</feature>
<dbReference type="AlphaFoldDB" id="A0A7W9ST38"/>
<dbReference type="InterPro" id="IPR025388">
    <property type="entry name" value="Alginate_export_dom"/>
</dbReference>
<evidence type="ECO:0000256" key="1">
    <source>
        <dbReference type="SAM" id="SignalP"/>
    </source>
</evidence>
<dbReference type="Gene3D" id="2.40.160.100">
    <property type="match status" value="1"/>
</dbReference>
<accession>A0A7W9ST38</accession>
<feature type="domain" description="Alginate export" evidence="2">
    <location>
        <begin position="129"/>
        <end position="440"/>
    </location>
</feature>
<dbReference type="RefSeq" id="WP_184198426.1">
    <property type="nucleotide sequence ID" value="NZ_JACHGW010000003.1"/>
</dbReference>
<dbReference type="InterPro" id="IPR053728">
    <property type="entry name" value="Alginate_Permeability_Chnl"/>
</dbReference>
<keyword evidence="1" id="KW-0732">Signal</keyword>
<protein>
    <recommendedName>
        <fullName evidence="2">Alginate export domain-containing protein</fullName>
    </recommendedName>
</protein>
<gene>
    <name evidence="3" type="ORF">HNQ39_003259</name>
</gene>
<evidence type="ECO:0000313" key="3">
    <source>
        <dbReference type="EMBL" id="MBB6051449.1"/>
    </source>
</evidence>
<sequence length="471" mass="50714">MKHSWAIIALLGSCASVHAQTTESGEWKYTGSLRVRLESWDWFKPADATKQNQYNYVGSILRYGADGKVGNSPVKLELAAPLLLGLPTNASAPLPAGSLGVGAVYRAQNGSQNGSVFLKQGFFVGKAAEGALKVGRFEFDEGKETIPTDPAMAFTKSSQVAARLIGTVGWSHVGRSFDGFTWSRTEKSANTTLLAAMPTQGVYDLDGQNTLTKVKVASLSHTKLYKNGEDRLFLIGYEDTRGLVKTDDNPTAAKDTNPIRLATLGGNLLGTFPTPFGPGDGLLWAAVQSGQWGSQRANANSWTAQVAVHPGFGKKNDLAVRGGYYYASGDSNPNDNQHGTFYPILNTPRLFARTPFFAEANLKDAFVSVTGKVGSKLALRGDYHLLQLANANDLWYQSGSPFNNTAFGLTGRPSSGSHNLADLIDLSADMTLSKSTTASFYFGQMLGKEIVKSIYPDSKGSFGYMEVNYKF</sequence>
<evidence type="ECO:0000259" key="2">
    <source>
        <dbReference type="Pfam" id="PF13372"/>
    </source>
</evidence>